<feature type="transmembrane region" description="Helical" evidence="2">
    <location>
        <begin position="283"/>
        <end position="305"/>
    </location>
</feature>
<feature type="signal peptide" evidence="3">
    <location>
        <begin position="1"/>
        <end position="22"/>
    </location>
</feature>
<keyword evidence="2" id="KW-0812">Transmembrane</keyword>
<evidence type="ECO:0008006" key="6">
    <source>
        <dbReference type="Google" id="ProtNLM"/>
    </source>
</evidence>
<feature type="non-terminal residue" evidence="4">
    <location>
        <position position="1"/>
    </location>
</feature>
<comment type="caution">
    <text evidence="4">The sequence shown here is derived from an EMBL/GenBank/DDBJ whole genome shotgun (WGS) entry which is preliminary data.</text>
</comment>
<evidence type="ECO:0000256" key="1">
    <source>
        <dbReference type="SAM" id="MobiDB-lite"/>
    </source>
</evidence>
<proteinExistence type="predicted"/>
<keyword evidence="2" id="KW-1133">Transmembrane helix</keyword>
<feature type="transmembrane region" description="Helical" evidence="2">
    <location>
        <begin position="88"/>
        <end position="107"/>
    </location>
</feature>
<feature type="region of interest" description="Disordered" evidence="1">
    <location>
        <begin position="365"/>
        <end position="386"/>
    </location>
</feature>
<accession>A0AAN4ZBE9</accession>
<name>A0AAN4ZBE9_9BILA</name>
<keyword evidence="3" id="KW-0732">Signal</keyword>
<feature type="transmembrane region" description="Helical" evidence="2">
    <location>
        <begin position="456"/>
        <end position="475"/>
    </location>
</feature>
<feature type="transmembrane region" description="Helical" evidence="2">
    <location>
        <begin position="151"/>
        <end position="171"/>
    </location>
</feature>
<evidence type="ECO:0000313" key="5">
    <source>
        <dbReference type="Proteomes" id="UP001328107"/>
    </source>
</evidence>
<feature type="transmembrane region" description="Helical" evidence="2">
    <location>
        <begin position="216"/>
        <end position="236"/>
    </location>
</feature>
<evidence type="ECO:0000256" key="2">
    <source>
        <dbReference type="SAM" id="Phobius"/>
    </source>
</evidence>
<organism evidence="4 5">
    <name type="scientific">Pristionchus mayeri</name>
    <dbReference type="NCBI Taxonomy" id="1317129"/>
    <lineage>
        <taxon>Eukaryota</taxon>
        <taxon>Metazoa</taxon>
        <taxon>Ecdysozoa</taxon>
        <taxon>Nematoda</taxon>
        <taxon>Chromadorea</taxon>
        <taxon>Rhabditida</taxon>
        <taxon>Rhabditina</taxon>
        <taxon>Diplogasteromorpha</taxon>
        <taxon>Diplogasteroidea</taxon>
        <taxon>Neodiplogasteridae</taxon>
        <taxon>Pristionchus</taxon>
    </lineage>
</organism>
<feature type="chain" id="PRO_5043035527" description="G protein-coupled receptor" evidence="3">
    <location>
        <begin position="23"/>
        <end position="575"/>
    </location>
</feature>
<dbReference type="Proteomes" id="UP001328107">
    <property type="component" value="Unassembled WGS sequence"/>
</dbReference>
<keyword evidence="5" id="KW-1185">Reference proteome</keyword>
<feature type="transmembrane region" description="Helical" evidence="2">
    <location>
        <begin position="59"/>
        <end position="82"/>
    </location>
</feature>
<feature type="transmembrane region" description="Helical" evidence="2">
    <location>
        <begin position="26"/>
        <end position="47"/>
    </location>
</feature>
<keyword evidence="2" id="KW-0472">Membrane</keyword>
<evidence type="ECO:0000313" key="4">
    <source>
        <dbReference type="EMBL" id="GMR38092.1"/>
    </source>
</evidence>
<dbReference type="AlphaFoldDB" id="A0AAN4ZBE9"/>
<feature type="transmembrane region" description="Helical" evidence="2">
    <location>
        <begin position="119"/>
        <end position="139"/>
    </location>
</feature>
<gene>
    <name evidence="4" type="ORF">PMAYCL1PPCAC_08287</name>
</gene>
<protein>
    <recommendedName>
        <fullName evidence="6">G protein-coupled receptor</fullName>
    </recommendedName>
</protein>
<feature type="transmembrane region" description="Helical" evidence="2">
    <location>
        <begin position="487"/>
        <end position="511"/>
    </location>
</feature>
<dbReference type="EMBL" id="BTRK01000002">
    <property type="protein sequence ID" value="GMR38092.1"/>
    <property type="molecule type" value="Genomic_DNA"/>
</dbReference>
<feature type="transmembrane region" description="Helical" evidence="2">
    <location>
        <begin position="183"/>
        <end position="204"/>
    </location>
</feature>
<feature type="region of interest" description="Disordered" evidence="1">
    <location>
        <begin position="548"/>
        <end position="575"/>
    </location>
</feature>
<feature type="transmembrane region" description="Helical" evidence="2">
    <location>
        <begin position="414"/>
        <end position="444"/>
    </location>
</feature>
<sequence length="575" mass="60453">PSLALSLLLALSLAMAAAGATAAKKWLVPFVGGLLSWVATNAIQSFWDPRAGSVRVKLALLAGLSLLIPCLAVAIPATNWLFPDSSRLVSMPANVFLLFVALPYVALIGSVRNELPHKLTVVLAAAVAKGGVSATGWLLHKDSLENPSESGIIGAVIVLALSLIALCIGLYGGRETLNLRCLLSLCSLLFIGCVAATIATQFAIDHTSELRLQALQPISVVATVAAAFPLLTSAFASHERHALNIGHSTRAARTIAVCRILVKIFALCSLFFSASFGFSFDSPSFWCLLNFIALMASIVAMNGALGYVRFKDPPLRGHPMDCRSVLLSILMVAIVAGEISLVVLCHLSWTPVVPSSAPISSLLSSSDSSLPSTTTSPLPSTTTPPLLSNTTSFPTSAPFPSTTTSPPSLASLSFAALSSLLFALPIGVLCLAAHCAHLVIAVILNRLRTVLRPFSLYPGLVLLGVSNSLIIYGELTQMFPGQSGSPTVWLAASLAAAAAMQLIAIPAVECLKSEAAMKKRKRKELSAAFRADAKQRLLQKRSEKALQKGAISPAALPSSAHRRSNNDEDIEMVVV</sequence>
<feature type="transmembrane region" description="Helical" evidence="2">
    <location>
        <begin position="256"/>
        <end position="277"/>
    </location>
</feature>
<feature type="transmembrane region" description="Helical" evidence="2">
    <location>
        <begin position="325"/>
        <end position="349"/>
    </location>
</feature>
<reference evidence="5" key="1">
    <citation type="submission" date="2022-10" db="EMBL/GenBank/DDBJ databases">
        <title>Genome assembly of Pristionchus species.</title>
        <authorList>
            <person name="Yoshida K."/>
            <person name="Sommer R.J."/>
        </authorList>
    </citation>
    <scope>NUCLEOTIDE SEQUENCE [LARGE SCALE GENOMIC DNA]</scope>
    <source>
        <strain evidence="5">RS5460</strain>
    </source>
</reference>
<evidence type="ECO:0000256" key="3">
    <source>
        <dbReference type="SAM" id="SignalP"/>
    </source>
</evidence>